<keyword evidence="10 14" id="KW-0627">Porphyrin biosynthesis</keyword>
<dbReference type="InterPro" id="IPR006367">
    <property type="entry name" value="Sirohaem_synthase_N"/>
</dbReference>
<dbReference type="InterPro" id="IPR000878">
    <property type="entry name" value="4pyrrol_Mease"/>
</dbReference>
<dbReference type="NCBIfam" id="TIGR01469">
    <property type="entry name" value="cobA_cysG_Cterm"/>
    <property type="match status" value="1"/>
</dbReference>
<dbReference type="Gene3D" id="3.30.160.110">
    <property type="entry name" value="Siroheme synthase, domain 2"/>
    <property type="match status" value="1"/>
</dbReference>
<comment type="similarity">
    <text evidence="14">In the C-terminal section; belongs to the precorrin methyltransferase family.</text>
</comment>
<keyword evidence="6 14" id="KW-0949">S-adenosyl-L-methionine</keyword>
<dbReference type="EC" id="4.99.1.4" evidence="14"/>
<comment type="catalytic activity">
    <reaction evidence="14">
        <text>uroporphyrinogen III + 2 S-adenosyl-L-methionine = precorrin-2 + 2 S-adenosyl-L-homocysteine + H(+)</text>
        <dbReference type="Rhea" id="RHEA:32459"/>
        <dbReference type="ChEBI" id="CHEBI:15378"/>
        <dbReference type="ChEBI" id="CHEBI:57308"/>
        <dbReference type="ChEBI" id="CHEBI:57856"/>
        <dbReference type="ChEBI" id="CHEBI:58827"/>
        <dbReference type="ChEBI" id="CHEBI:59789"/>
        <dbReference type="EC" id="2.1.1.107"/>
    </reaction>
</comment>
<comment type="pathway">
    <text evidence="14">Porphyrin-containing compound metabolism; siroheme biosynthesis; siroheme from sirohydrochlorin: step 1/1.</text>
</comment>
<dbReference type="NCBIfam" id="NF004790">
    <property type="entry name" value="PRK06136.1"/>
    <property type="match status" value="1"/>
</dbReference>
<dbReference type="GO" id="GO:0051266">
    <property type="term" value="F:sirohydrochlorin ferrochelatase activity"/>
    <property type="evidence" value="ECO:0007669"/>
    <property type="project" value="UniProtKB-EC"/>
</dbReference>
<evidence type="ECO:0000256" key="12">
    <source>
        <dbReference type="ARBA" id="ARBA00025705"/>
    </source>
</evidence>
<dbReference type="EC" id="1.3.1.76" evidence="14"/>
<sequence length="460" mass="50159">MDFLPINLRLRDQPVVLVGAGVVAARKARFLLGAGADLTVIAPEQDTQFRALASEHSLVWHQRPYGEGDLSNAILVIAATPDRSVNESVHREATSRGIPVNVVDSPDLCSFIFPAIVDRSPLTVAISSSGASPVLARSVRSRIEAMLPAATADIARFGQLHRDRIREVGASENERRIIWEQIINGPIAQLILSNRWQAAEQALAELLDGHKGLPPGEVYLIGAGPGDPELMTFKALRLLQRADIVLHDRLVNPDIVAMARRDADKLYVGKRRSDHSVPQERINELLVELAQEGKCVARLKGGDPFVFGRGGEEIELLAQKNIPFQVVPGITAGNAAACYAGIPLTHRDHAQSVRFVTGHTKDGKLHHRWEEFLSETETLVFYMGLVGLAIICRELIAHGRSPHTPVALIERATSPQQRLLRGTLSSIEALVESAQPQAPTLIIVGKVVSLADELRWYGSG</sequence>
<feature type="active site" description="Proton acceptor" evidence="14">
    <location>
        <position position="248"/>
    </location>
</feature>
<organism evidence="19 20">
    <name type="scientific">Congregibacter brevis</name>
    <dbReference type="NCBI Taxonomy" id="3081201"/>
    <lineage>
        <taxon>Bacteria</taxon>
        <taxon>Pseudomonadati</taxon>
        <taxon>Pseudomonadota</taxon>
        <taxon>Gammaproteobacteria</taxon>
        <taxon>Cellvibrionales</taxon>
        <taxon>Halieaceae</taxon>
        <taxon>Congregibacter</taxon>
    </lineage>
</organism>
<feature type="binding site" evidence="14">
    <location>
        <position position="383"/>
    </location>
    <ligand>
        <name>S-adenosyl-L-methionine</name>
        <dbReference type="ChEBI" id="CHEBI:59789"/>
    </ligand>
</feature>
<dbReference type="GO" id="GO:0032259">
    <property type="term" value="P:methylation"/>
    <property type="evidence" value="ECO:0007669"/>
    <property type="project" value="UniProtKB-KW"/>
</dbReference>
<dbReference type="InterPro" id="IPR035996">
    <property type="entry name" value="4pyrrol_Methylase_sf"/>
</dbReference>
<evidence type="ECO:0000256" key="8">
    <source>
        <dbReference type="ARBA" id="ARBA00023027"/>
    </source>
</evidence>
<dbReference type="InterPro" id="IPR036291">
    <property type="entry name" value="NAD(P)-bd_dom_sf"/>
</dbReference>
<keyword evidence="7 14" id="KW-0560">Oxidoreductase</keyword>
<feature type="binding site" evidence="14">
    <location>
        <begin position="301"/>
        <end position="303"/>
    </location>
    <ligand>
        <name>S-adenosyl-L-methionine</name>
        <dbReference type="ChEBI" id="CHEBI:59789"/>
    </ligand>
</feature>
<dbReference type="PANTHER" id="PTHR45790:SF1">
    <property type="entry name" value="SIROHEME SYNTHASE"/>
    <property type="match status" value="1"/>
</dbReference>
<feature type="domain" description="Sirohaem synthase dimerisation" evidence="17">
    <location>
        <begin position="153"/>
        <end position="207"/>
    </location>
</feature>
<feature type="domain" description="Siroheme synthase central" evidence="18">
    <location>
        <begin position="119"/>
        <end position="146"/>
    </location>
</feature>
<evidence type="ECO:0000256" key="14">
    <source>
        <dbReference type="HAMAP-Rule" id="MF_01646"/>
    </source>
</evidence>
<comment type="pathway">
    <text evidence="12 14">Porphyrin-containing compound metabolism; siroheme biosynthesis; precorrin-2 from uroporphyrinogen III: step 1/1.</text>
</comment>
<dbReference type="Gene3D" id="3.40.1010.10">
    <property type="entry name" value="Cobalt-precorrin-4 Transmethylase, Domain 1"/>
    <property type="match status" value="1"/>
</dbReference>
<feature type="modified residue" description="Phosphoserine" evidence="14">
    <location>
        <position position="128"/>
    </location>
</feature>
<proteinExistence type="inferred from homology"/>
<accession>A0ABZ0I8S8</accession>
<gene>
    <name evidence="14 19" type="primary">cysG</name>
    <name evidence="19" type="ORF">R0137_11785</name>
</gene>
<dbReference type="InterPro" id="IPR012409">
    <property type="entry name" value="Sirohaem_synth"/>
</dbReference>
<evidence type="ECO:0000259" key="16">
    <source>
        <dbReference type="Pfam" id="PF00590"/>
    </source>
</evidence>
<reference evidence="19 20" key="1">
    <citation type="submission" date="2023-10" db="EMBL/GenBank/DDBJ databases">
        <title>Two novel species belonging to the OM43/NOR5 clade.</title>
        <authorList>
            <person name="Park M."/>
        </authorList>
    </citation>
    <scope>NUCLEOTIDE SEQUENCE [LARGE SCALE GENOMIC DNA]</scope>
    <source>
        <strain evidence="19 20">IMCC45268</strain>
    </source>
</reference>
<keyword evidence="9 14" id="KW-0456">Lyase</keyword>
<feature type="binding site" evidence="14">
    <location>
        <begin position="22"/>
        <end position="23"/>
    </location>
    <ligand>
        <name>NAD(+)</name>
        <dbReference type="ChEBI" id="CHEBI:57540"/>
    </ligand>
</feature>
<evidence type="ECO:0000256" key="6">
    <source>
        <dbReference type="ARBA" id="ARBA00022691"/>
    </source>
</evidence>
<dbReference type="SUPFAM" id="SSF75615">
    <property type="entry name" value="Siroheme synthase middle domains-like"/>
    <property type="match status" value="1"/>
</dbReference>
<feature type="binding site" evidence="14">
    <location>
        <position position="306"/>
    </location>
    <ligand>
        <name>S-adenosyl-L-methionine</name>
        <dbReference type="ChEBI" id="CHEBI:59789"/>
    </ligand>
</feature>
<evidence type="ECO:0000259" key="17">
    <source>
        <dbReference type="Pfam" id="PF10414"/>
    </source>
</evidence>
<comment type="similarity">
    <text evidence="14">In the N-terminal section; belongs to the precorrin-2 dehydrogenase / sirohydrochlorin ferrochelatase family.</text>
</comment>
<keyword evidence="14" id="KW-0597">Phosphoprotein</keyword>
<evidence type="ECO:0000313" key="20">
    <source>
        <dbReference type="Proteomes" id="UP001626549"/>
    </source>
</evidence>
<dbReference type="GO" id="GO:0004851">
    <property type="term" value="F:uroporphyrin-III C-methyltransferase activity"/>
    <property type="evidence" value="ECO:0007669"/>
    <property type="project" value="UniProtKB-EC"/>
</dbReference>
<evidence type="ECO:0000259" key="18">
    <source>
        <dbReference type="Pfam" id="PF14824"/>
    </source>
</evidence>
<feature type="region of interest" description="Precorrin-2 dehydrogenase / sirohydrochlorin ferrochelatase" evidence="14">
    <location>
        <begin position="1"/>
        <end position="203"/>
    </location>
</feature>
<evidence type="ECO:0000256" key="4">
    <source>
        <dbReference type="ARBA" id="ARBA00022603"/>
    </source>
</evidence>
<dbReference type="InterPro" id="IPR003043">
    <property type="entry name" value="Uropor_MeTrfase_CS"/>
</dbReference>
<comment type="catalytic activity">
    <reaction evidence="14">
        <text>siroheme + 2 H(+) = sirohydrochlorin + Fe(2+)</text>
        <dbReference type="Rhea" id="RHEA:24360"/>
        <dbReference type="ChEBI" id="CHEBI:15378"/>
        <dbReference type="ChEBI" id="CHEBI:29033"/>
        <dbReference type="ChEBI" id="CHEBI:58351"/>
        <dbReference type="ChEBI" id="CHEBI:60052"/>
        <dbReference type="EC" id="4.99.1.4"/>
    </reaction>
</comment>
<dbReference type="Pfam" id="PF13241">
    <property type="entry name" value="NAD_binding_7"/>
    <property type="match status" value="1"/>
</dbReference>
<protein>
    <recommendedName>
        <fullName evidence="14">Siroheme synthase</fullName>
    </recommendedName>
    <domain>
        <recommendedName>
            <fullName evidence="14">Uroporphyrinogen-III C-methyltransferase</fullName>
            <shortName evidence="14">Urogen III methylase</shortName>
            <ecNumber evidence="14">2.1.1.107</ecNumber>
        </recommendedName>
        <alternativeName>
            <fullName evidence="14">SUMT</fullName>
        </alternativeName>
        <alternativeName>
            <fullName evidence="14">Uroporphyrinogen III methylase</fullName>
            <shortName evidence="14">UROM</shortName>
        </alternativeName>
    </domain>
    <domain>
        <recommendedName>
            <fullName evidence="14">Precorrin-2 dehydrogenase</fullName>
            <ecNumber evidence="14">1.3.1.76</ecNumber>
        </recommendedName>
    </domain>
    <domain>
        <recommendedName>
            <fullName evidence="14">Sirohydrochlorin ferrochelatase</fullName>
            <ecNumber evidence="14">4.99.1.4</ecNumber>
        </recommendedName>
    </domain>
</protein>
<evidence type="ECO:0000256" key="9">
    <source>
        <dbReference type="ARBA" id="ARBA00023239"/>
    </source>
</evidence>
<dbReference type="Gene3D" id="3.30.950.10">
    <property type="entry name" value="Methyltransferase, Cobalt-precorrin-4 Transmethylase, Domain 2"/>
    <property type="match status" value="1"/>
</dbReference>
<comment type="catalytic activity">
    <reaction evidence="13 14">
        <text>precorrin-2 + NAD(+) = sirohydrochlorin + NADH + 2 H(+)</text>
        <dbReference type="Rhea" id="RHEA:15613"/>
        <dbReference type="ChEBI" id="CHEBI:15378"/>
        <dbReference type="ChEBI" id="CHEBI:57540"/>
        <dbReference type="ChEBI" id="CHEBI:57945"/>
        <dbReference type="ChEBI" id="CHEBI:58351"/>
        <dbReference type="ChEBI" id="CHEBI:58827"/>
        <dbReference type="EC" id="1.3.1.76"/>
    </reaction>
</comment>
<evidence type="ECO:0000256" key="15">
    <source>
        <dbReference type="RuleBase" id="RU003960"/>
    </source>
</evidence>
<feature type="binding site" evidence="14">
    <location>
        <position position="225"/>
    </location>
    <ligand>
        <name>S-adenosyl-L-methionine</name>
        <dbReference type="ChEBI" id="CHEBI:59789"/>
    </ligand>
</feature>
<dbReference type="Pfam" id="PF00590">
    <property type="entry name" value="TP_methylase"/>
    <property type="match status" value="1"/>
</dbReference>
<dbReference type="EC" id="2.1.1.107" evidence="14"/>
<dbReference type="PIRSF" id="PIRSF036426">
    <property type="entry name" value="Sirohaem_synth"/>
    <property type="match status" value="1"/>
</dbReference>
<dbReference type="EMBL" id="CP136865">
    <property type="protein sequence ID" value="WOJ95923.1"/>
    <property type="molecule type" value="Genomic_DNA"/>
</dbReference>
<dbReference type="PROSITE" id="PS00840">
    <property type="entry name" value="SUMT_2"/>
    <property type="match status" value="1"/>
</dbReference>
<dbReference type="Pfam" id="PF10414">
    <property type="entry name" value="CysG_dimeriser"/>
    <property type="match status" value="1"/>
</dbReference>
<dbReference type="InterPro" id="IPR037115">
    <property type="entry name" value="Sirohaem_synt_dimer_dom_sf"/>
</dbReference>
<evidence type="ECO:0000256" key="3">
    <source>
        <dbReference type="ARBA" id="ARBA00022573"/>
    </source>
</evidence>
<feature type="binding site" evidence="14">
    <location>
        <begin position="331"/>
        <end position="332"/>
    </location>
    <ligand>
        <name>S-adenosyl-L-methionine</name>
        <dbReference type="ChEBI" id="CHEBI:59789"/>
    </ligand>
</feature>
<dbReference type="Pfam" id="PF14824">
    <property type="entry name" value="Sirohm_synth_M"/>
    <property type="match status" value="1"/>
</dbReference>
<feature type="domain" description="Tetrapyrrole methylase" evidence="16">
    <location>
        <begin position="218"/>
        <end position="427"/>
    </location>
</feature>
<dbReference type="PANTHER" id="PTHR45790">
    <property type="entry name" value="SIROHEME SYNTHASE-RELATED"/>
    <property type="match status" value="1"/>
</dbReference>
<dbReference type="InterPro" id="IPR028281">
    <property type="entry name" value="Sirohaem_synthase_central"/>
</dbReference>
<dbReference type="InterPro" id="IPR050161">
    <property type="entry name" value="Siro_Cobalamin_biosynth"/>
</dbReference>
<dbReference type="Gene3D" id="1.10.8.210">
    <property type="entry name" value="Sirohaem synthase, dimerisation domain"/>
    <property type="match status" value="1"/>
</dbReference>
<evidence type="ECO:0000256" key="1">
    <source>
        <dbReference type="ARBA" id="ARBA00005010"/>
    </source>
</evidence>
<dbReference type="NCBIfam" id="NF007922">
    <property type="entry name" value="PRK10637.1"/>
    <property type="match status" value="1"/>
</dbReference>
<dbReference type="InterPro" id="IPR014777">
    <property type="entry name" value="4pyrrole_Mease_sub1"/>
</dbReference>
<comment type="pathway">
    <text evidence="1 14">Porphyrin-containing compound metabolism; siroheme biosynthesis; sirohydrochlorin from precorrin-2: step 1/1.</text>
</comment>
<keyword evidence="8 14" id="KW-0520">NAD</keyword>
<dbReference type="CDD" id="cd11642">
    <property type="entry name" value="SUMT"/>
    <property type="match status" value="1"/>
</dbReference>
<evidence type="ECO:0000256" key="5">
    <source>
        <dbReference type="ARBA" id="ARBA00022679"/>
    </source>
</evidence>
<feature type="active site" description="Proton donor" evidence="14">
    <location>
        <position position="270"/>
    </location>
</feature>
<comment type="pathway">
    <text evidence="14">Cofactor biosynthesis; adenosylcobalamin biosynthesis; sirohydrochlorin from precorrin-2: step 1/1.</text>
</comment>
<dbReference type="HAMAP" id="MF_01646">
    <property type="entry name" value="Siroheme_synth"/>
    <property type="match status" value="1"/>
</dbReference>
<comment type="function">
    <text evidence="14">Multifunctional enzyme that catalyzes the SAM-dependent methylations of uroporphyrinogen III at position C-2 and C-7 to form precorrin-2 via precorrin-1. Then it catalyzes the NAD-dependent ring dehydrogenation of precorrin-2 to yield sirohydrochlorin. Finally, it catalyzes the ferrochelation of sirohydrochlorin to yield siroheme.</text>
</comment>
<evidence type="ECO:0000256" key="7">
    <source>
        <dbReference type="ARBA" id="ARBA00023002"/>
    </source>
</evidence>
<comment type="similarity">
    <text evidence="2 15">Belongs to the precorrin methyltransferase family.</text>
</comment>
<dbReference type="Gene3D" id="3.40.50.720">
    <property type="entry name" value="NAD(P)-binding Rossmann-like Domain"/>
    <property type="match status" value="1"/>
</dbReference>
<dbReference type="Proteomes" id="UP001626549">
    <property type="component" value="Chromosome"/>
</dbReference>
<evidence type="ECO:0000256" key="10">
    <source>
        <dbReference type="ARBA" id="ARBA00023244"/>
    </source>
</evidence>
<keyword evidence="5 14" id="KW-0808">Transferase</keyword>
<keyword evidence="20" id="KW-1185">Reference proteome</keyword>
<keyword evidence="3 14" id="KW-0169">Cobalamin biosynthesis</keyword>
<feature type="binding site" evidence="14">
    <location>
        <position position="412"/>
    </location>
    <ligand>
        <name>S-adenosyl-L-methionine</name>
        <dbReference type="ChEBI" id="CHEBI:59789"/>
    </ligand>
</feature>
<feature type="region of interest" description="Uroporphyrinogen-III C-methyltransferase" evidence="14">
    <location>
        <begin position="216"/>
        <end position="460"/>
    </location>
</feature>
<evidence type="ECO:0000313" key="19">
    <source>
        <dbReference type="EMBL" id="WOJ95923.1"/>
    </source>
</evidence>
<dbReference type="InterPro" id="IPR006366">
    <property type="entry name" value="CobA/CysG_C"/>
</dbReference>
<dbReference type="InterPro" id="IPR019478">
    <property type="entry name" value="Sirohaem_synthase_dimer_dom"/>
</dbReference>
<keyword evidence="11 14" id="KW-0511">Multifunctional enzyme</keyword>
<name>A0ABZ0I8S8_9GAMM</name>
<dbReference type="NCBIfam" id="TIGR01470">
    <property type="entry name" value="cysG_Nterm"/>
    <property type="match status" value="1"/>
</dbReference>
<comment type="pathway">
    <text evidence="14">Cofactor biosynthesis; adenosylcobalamin biosynthesis; precorrin-2 from uroporphyrinogen III: step 1/1.</text>
</comment>
<evidence type="ECO:0000256" key="11">
    <source>
        <dbReference type="ARBA" id="ARBA00023268"/>
    </source>
</evidence>
<keyword evidence="4 14" id="KW-0489">Methyltransferase</keyword>
<dbReference type="InterPro" id="IPR014776">
    <property type="entry name" value="4pyrrole_Mease_sub2"/>
</dbReference>
<feature type="binding site" evidence="14">
    <location>
        <begin position="43"/>
        <end position="44"/>
    </location>
    <ligand>
        <name>NAD(+)</name>
        <dbReference type="ChEBI" id="CHEBI:57540"/>
    </ligand>
</feature>
<evidence type="ECO:0000256" key="13">
    <source>
        <dbReference type="ARBA" id="ARBA00047561"/>
    </source>
</evidence>
<dbReference type="SUPFAM" id="SSF51735">
    <property type="entry name" value="NAD(P)-binding Rossmann-fold domains"/>
    <property type="match status" value="1"/>
</dbReference>
<dbReference type="RefSeq" id="WP_407326615.1">
    <property type="nucleotide sequence ID" value="NZ_CP136865.1"/>
</dbReference>
<evidence type="ECO:0000256" key="2">
    <source>
        <dbReference type="ARBA" id="ARBA00005879"/>
    </source>
</evidence>
<dbReference type="GO" id="GO:0043115">
    <property type="term" value="F:precorrin-2 dehydrogenase activity"/>
    <property type="evidence" value="ECO:0007669"/>
    <property type="project" value="UniProtKB-EC"/>
</dbReference>
<dbReference type="SUPFAM" id="SSF53790">
    <property type="entry name" value="Tetrapyrrole methylase"/>
    <property type="match status" value="1"/>
</dbReference>